<dbReference type="HOGENOM" id="CLU_045532_1_1_5"/>
<reference evidence="13 14" key="1">
    <citation type="journal article" date="2011" name="J. Bacteriol.">
        <title>Complete genome sequence of Polymorphum gilvum SL003B-26A1T, a crude oil-degrading bacterium from oil-polluted saline soil.</title>
        <authorList>
            <person name="Li S.G."/>
            <person name="Tang Y.Q."/>
            <person name="Nie Y."/>
            <person name="Cai M."/>
            <person name="Wu X.L."/>
        </authorList>
    </citation>
    <scope>NUCLEOTIDE SEQUENCE [LARGE SCALE GENOMIC DNA]</scope>
    <source>
        <strain evidence="14">LMG 25793 / CGMCC 1.9160 / SL003B-26A1</strain>
    </source>
</reference>
<name>F2IVG8_POLGS</name>
<dbReference type="Gene3D" id="2.60.200.40">
    <property type="match status" value="1"/>
</dbReference>
<dbReference type="Pfam" id="PF00781">
    <property type="entry name" value="DAGK_cat"/>
    <property type="match status" value="1"/>
</dbReference>
<dbReference type="GO" id="GO:0008654">
    <property type="term" value="P:phospholipid biosynthetic process"/>
    <property type="evidence" value="ECO:0007669"/>
    <property type="project" value="UniProtKB-KW"/>
</dbReference>
<keyword evidence="8" id="KW-0460">Magnesium</keyword>
<feature type="domain" description="DAGKc" evidence="12">
    <location>
        <begin position="2"/>
        <end position="138"/>
    </location>
</feature>
<evidence type="ECO:0000256" key="5">
    <source>
        <dbReference type="ARBA" id="ARBA00022741"/>
    </source>
</evidence>
<keyword evidence="7" id="KW-0067">ATP-binding</keyword>
<evidence type="ECO:0000256" key="6">
    <source>
        <dbReference type="ARBA" id="ARBA00022777"/>
    </source>
</evidence>
<evidence type="ECO:0000256" key="11">
    <source>
        <dbReference type="ARBA" id="ARBA00023264"/>
    </source>
</evidence>
<dbReference type="PATRIC" id="fig|991905.3.peg.4402"/>
<dbReference type="GO" id="GO:0005524">
    <property type="term" value="F:ATP binding"/>
    <property type="evidence" value="ECO:0007669"/>
    <property type="project" value="UniProtKB-KW"/>
</dbReference>
<dbReference type="GO" id="GO:0046872">
    <property type="term" value="F:metal ion binding"/>
    <property type="evidence" value="ECO:0007669"/>
    <property type="project" value="UniProtKB-KW"/>
</dbReference>
<dbReference type="SMART" id="SM00046">
    <property type="entry name" value="DAGKc"/>
    <property type="match status" value="1"/>
</dbReference>
<evidence type="ECO:0000259" key="12">
    <source>
        <dbReference type="PROSITE" id="PS50146"/>
    </source>
</evidence>
<dbReference type="Proteomes" id="UP000008130">
    <property type="component" value="Chromosome"/>
</dbReference>
<dbReference type="EMBL" id="CP002568">
    <property type="protein sequence ID" value="ADZ72686.1"/>
    <property type="molecule type" value="Genomic_DNA"/>
</dbReference>
<dbReference type="NCBIfam" id="TIGR00147">
    <property type="entry name" value="YegS/Rv2252/BmrU family lipid kinase"/>
    <property type="match status" value="1"/>
</dbReference>
<dbReference type="OrthoDB" id="9815110at2"/>
<dbReference type="InterPro" id="IPR001206">
    <property type="entry name" value="Diacylglycerol_kinase_cat_dom"/>
</dbReference>
<dbReference type="InterPro" id="IPR050187">
    <property type="entry name" value="Lipid_Phosphate_FormReg"/>
</dbReference>
<dbReference type="AlphaFoldDB" id="F2IVG8"/>
<keyword evidence="14" id="KW-1185">Reference proteome</keyword>
<dbReference type="KEGG" id="pgv:SL003B_4269"/>
<dbReference type="NCBIfam" id="NF009602">
    <property type="entry name" value="PRK13054.1"/>
    <property type="match status" value="1"/>
</dbReference>
<evidence type="ECO:0000313" key="13">
    <source>
        <dbReference type="EMBL" id="ADZ72686.1"/>
    </source>
</evidence>
<keyword evidence="10" id="KW-0594">Phospholipid biosynthesis</keyword>
<evidence type="ECO:0000256" key="1">
    <source>
        <dbReference type="ARBA" id="ARBA00001946"/>
    </source>
</evidence>
<comment type="cofactor">
    <cofactor evidence="1">
        <name>Mg(2+)</name>
        <dbReference type="ChEBI" id="CHEBI:18420"/>
    </cofactor>
</comment>
<sequence length="319" mass="33421">MSETRRLRLILHGKAAARDEVRAAVEAVRGLGHAVSVRVTWEEGDTQRLAREALADDEAIDVLVAGGGDGTLNEVVSSVLEVAGEDRPPFAFALLPLGTANDFAHGLGLPVEDPTACLTLAATGQARPTDVGTVNGQVFVNVVSGGFGAEVTTETDPTLKRLIGGAAYLLTGLNKVGAIEAVAAHIRVDGEDGWRGRFVALAVGNGRRAGGGVPLSPDAELDDGLLDLIVVPEPERGDVGQLVQGFLETGAEALRAHLVMRRAARIEIETERPIQVNLDGEPLHAERLDIRVLPGRIRLVRPDASGRGQAPVAKDARGG</sequence>
<dbReference type="STRING" id="991905.SL003B_4269"/>
<dbReference type="InterPro" id="IPR016064">
    <property type="entry name" value="NAD/diacylglycerol_kinase_sf"/>
</dbReference>
<keyword evidence="4" id="KW-0479">Metal-binding</keyword>
<evidence type="ECO:0000256" key="7">
    <source>
        <dbReference type="ARBA" id="ARBA00022840"/>
    </source>
</evidence>
<evidence type="ECO:0000256" key="9">
    <source>
        <dbReference type="ARBA" id="ARBA00023098"/>
    </source>
</evidence>
<keyword evidence="5" id="KW-0547">Nucleotide-binding</keyword>
<gene>
    <name evidence="13" type="ordered locus">SL003B_4269</name>
</gene>
<evidence type="ECO:0000256" key="4">
    <source>
        <dbReference type="ARBA" id="ARBA00022723"/>
    </source>
</evidence>
<keyword evidence="9" id="KW-0443">Lipid metabolism</keyword>
<organism evidence="13 14">
    <name type="scientific">Polymorphum gilvum (strain LMG 25793 / CGMCC 1.9160 / SL003B-26A1)</name>
    <dbReference type="NCBI Taxonomy" id="991905"/>
    <lineage>
        <taxon>Bacteria</taxon>
        <taxon>Pseudomonadati</taxon>
        <taxon>Pseudomonadota</taxon>
        <taxon>Alphaproteobacteria</taxon>
        <taxon>Rhodobacterales</taxon>
        <taxon>Paracoccaceae</taxon>
        <taxon>Polymorphum</taxon>
    </lineage>
</organism>
<dbReference type="InterPro" id="IPR017438">
    <property type="entry name" value="ATP-NAD_kinase_N"/>
</dbReference>
<dbReference type="PANTHER" id="PTHR12358:SF106">
    <property type="entry name" value="LIPID KINASE YEGS"/>
    <property type="match status" value="1"/>
</dbReference>
<keyword evidence="6" id="KW-0418">Kinase</keyword>
<dbReference type="eggNOG" id="COG1597">
    <property type="taxonomic scope" value="Bacteria"/>
</dbReference>
<evidence type="ECO:0000313" key="14">
    <source>
        <dbReference type="Proteomes" id="UP000008130"/>
    </source>
</evidence>
<accession>F2IVG8</accession>
<keyword evidence="11" id="KW-1208">Phospholipid metabolism</keyword>
<dbReference type="PANTHER" id="PTHR12358">
    <property type="entry name" value="SPHINGOSINE KINASE"/>
    <property type="match status" value="1"/>
</dbReference>
<dbReference type="Pfam" id="PF19279">
    <property type="entry name" value="YegS_C"/>
    <property type="match status" value="1"/>
</dbReference>
<evidence type="ECO:0000256" key="2">
    <source>
        <dbReference type="ARBA" id="ARBA00022516"/>
    </source>
</evidence>
<dbReference type="GO" id="GO:0016301">
    <property type="term" value="F:kinase activity"/>
    <property type="evidence" value="ECO:0007669"/>
    <property type="project" value="UniProtKB-KW"/>
</dbReference>
<dbReference type="InterPro" id="IPR045540">
    <property type="entry name" value="YegS/DAGK_C"/>
</dbReference>
<evidence type="ECO:0000256" key="8">
    <source>
        <dbReference type="ARBA" id="ARBA00022842"/>
    </source>
</evidence>
<evidence type="ECO:0000256" key="10">
    <source>
        <dbReference type="ARBA" id="ARBA00023209"/>
    </source>
</evidence>
<dbReference type="PROSITE" id="PS50146">
    <property type="entry name" value="DAGK"/>
    <property type="match status" value="1"/>
</dbReference>
<proteinExistence type="predicted"/>
<dbReference type="Gene3D" id="3.40.50.10330">
    <property type="entry name" value="Probable inorganic polyphosphate/atp-NAD kinase, domain 1"/>
    <property type="match status" value="1"/>
</dbReference>
<keyword evidence="3" id="KW-0808">Transferase</keyword>
<dbReference type="InterPro" id="IPR005218">
    <property type="entry name" value="Diacylglycerol/lipid_kinase"/>
</dbReference>
<keyword evidence="2" id="KW-0444">Lipid biosynthesis</keyword>
<dbReference type="SUPFAM" id="SSF111331">
    <property type="entry name" value="NAD kinase/diacylglycerol kinase-like"/>
    <property type="match status" value="1"/>
</dbReference>
<dbReference type="GO" id="GO:0005886">
    <property type="term" value="C:plasma membrane"/>
    <property type="evidence" value="ECO:0007669"/>
    <property type="project" value="TreeGrafter"/>
</dbReference>
<protein>
    <recommendedName>
        <fullName evidence="12">DAGKc domain-containing protein</fullName>
    </recommendedName>
</protein>
<evidence type="ECO:0000256" key="3">
    <source>
        <dbReference type="ARBA" id="ARBA00022679"/>
    </source>
</evidence>
<dbReference type="RefSeq" id="WP_013654984.1">
    <property type="nucleotide sequence ID" value="NC_015259.1"/>
</dbReference>